<evidence type="ECO:0000313" key="2">
    <source>
        <dbReference type="Proteomes" id="UP000735302"/>
    </source>
</evidence>
<comment type="caution">
    <text evidence="1">The sequence shown here is derived from an EMBL/GenBank/DDBJ whole genome shotgun (WGS) entry which is preliminary data.</text>
</comment>
<dbReference type="Proteomes" id="UP000735302">
    <property type="component" value="Unassembled WGS sequence"/>
</dbReference>
<name>A0AAV3ZGM9_9GAST</name>
<keyword evidence="2" id="KW-1185">Reference proteome</keyword>
<gene>
    <name evidence="1" type="ORF">PoB_002157600</name>
</gene>
<dbReference type="AlphaFoldDB" id="A0AAV3ZGM9"/>
<proteinExistence type="predicted"/>
<reference evidence="1 2" key="1">
    <citation type="journal article" date="2021" name="Elife">
        <title>Chloroplast acquisition without the gene transfer in kleptoplastic sea slugs, Plakobranchus ocellatus.</title>
        <authorList>
            <person name="Maeda T."/>
            <person name="Takahashi S."/>
            <person name="Yoshida T."/>
            <person name="Shimamura S."/>
            <person name="Takaki Y."/>
            <person name="Nagai Y."/>
            <person name="Toyoda A."/>
            <person name="Suzuki Y."/>
            <person name="Arimoto A."/>
            <person name="Ishii H."/>
            <person name="Satoh N."/>
            <person name="Nishiyama T."/>
            <person name="Hasebe M."/>
            <person name="Maruyama T."/>
            <person name="Minagawa J."/>
            <person name="Obokata J."/>
            <person name="Shigenobu S."/>
        </authorList>
    </citation>
    <scope>NUCLEOTIDE SEQUENCE [LARGE SCALE GENOMIC DNA]</scope>
</reference>
<organism evidence="1 2">
    <name type="scientific">Plakobranchus ocellatus</name>
    <dbReference type="NCBI Taxonomy" id="259542"/>
    <lineage>
        <taxon>Eukaryota</taxon>
        <taxon>Metazoa</taxon>
        <taxon>Spiralia</taxon>
        <taxon>Lophotrochozoa</taxon>
        <taxon>Mollusca</taxon>
        <taxon>Gastropoda</taxon>
        <taxon>Heterobranchia</taxon>
        <taxon>Euthyneura</taxon>
        <taxon>Panpulmonata</taxon>
        <taxon>Sacoglossa</taxon>
        <taxon>Placobranchoidea</taxon>
        <taxon>Plakobranchidae</taxon>
        <taxon>Plakobranchus</taxon>
    </lineage>
</organism>
<accession>A0AAV3ZGM9</accession>
<protein>
    <submittedName>
        <fullName evidence="1">Uncharacterized protein</fullName>
    </submittedName>
</protein>
<evidence type="ECO:0000313" key="1">
    <source>
        <dbReference type="EMBL" id="GFN95070.1"/>
    </source>
</evidence>
<dbReference type="EMBL" id="BLXT01002484">
    <property type="protein sequence ID" value="GFN95070.1"/>
    <property type="molecule type" value="Genomic_DNA"/>
</dbReference>
<sequence length="164" mass="19325">MLAVQTNFPFEVDLTWKNKVQNNHDDRVDNSIELRKVFFRCKDRRDHVSISQERHDVRGGEKACALQHCVCDFRVSGLKTHSRHRRLSNTCKRKKNSSYNKRKRRRRRRSIKPDWNVCVVCSHHNVEGCRKNSIKQIKNRTCSNSSSKVSSKNGNVKNRMISVF</sequence>